<reference evidence="2" key="1">
    <citation type="submission" date="2022-12" db="EMBL/GenBank/DDBJ databases">
        <authorList>
            <person name="Petersen C."/>
        </authorList>
    </citation>
    <scope>NUCLEOTIDE SEQUENCE</scope>
    <source>
        <strain evidence="2">IBT 29495</strain>
    </source>
</reference>
<proteinExistence type="predicted"/>
<evidence type="ECO:0000313" key="2">
    <source>
        <dbReference type="EMBL" id="KAJ5512212.1"/>
    </source>
</evidence>
<protein>
    <submittedName>
        <fullName evidence="2">Uncharacterized protein</fullName>
    </submittedName>
</protein>
<feature type="compositionally biased region" description="Polar residues" evidence="1">
    <location>
        <begin position="10"/>
        <end position="42"/>
    </location>
</feature>
<organism evidence="2 3">
    <name type="scientific">Penicillium fimorum</name>
    <dbReference type="NCBI Taxonomy" id="1882269"/>
    <lineage>
        <taxon>Eukaryota</taxon>
        <taxon>Fungi</taxon>
        <taxon>Dikarya</taxon>
        <taxon>Ascomycota</taxon>
        <taxon>Pezizomycotina</taxon>
        <taxon>Eurotiomycetes</taxon>
        <taxon>Eurotiomycetidae</taxon>
        <taxon>Eurotiales</taxon>
        <taxon>Aspergillaceae</taxon>
        <taxon>Penicillium</taxon>
    </lineage>
</organism>
<dbReference type="AlphaFoldDB" id="A0A9W9XXY7"/>
<sequence>MDNYPRRSAVPSSSGLPTQEDTTCVTNEPASINESTSDNQPAGANESAGINAPVESGPSQWSSTPTLEILQAHHLAADSDEDAEMRVHPDFYVHLERLQRINETNRVNARREAEAQYQAYQASLVLNESQNQASRVLHDSQHEASMMLNESQHQATRILNESQHQVSHMLNEFQHQTAQMLNQSQHEASQIPNDPQLGGSQFANQPYQSLYHGSVGHGSQPSAMDMPEQYETQPSTSAGPFRPIPYVRFDTTDPAGAAHPGDHSSHHRPPSPYPTITQRQSSAGPSPLSNPPLIAPPMVAPQSPRYTEYGNPYTLAREPDLMPEGAVPYAPDRMLQAWLLRQQLIAGVRPENLQPMSNPRNLRHRTPPWIMINDSGAHIVRMEPARFQGVMLPMPDLPWFPRHANSNSSTESASLNAPAISSVPAASNIQTVPSSADTQNSPVGHDLSVTPTSPVANSPVDPDFSATPNSPVNTNLFTTTESLFAPPVRPPPIRPATPRQFGVSDPPNSPACPGISAPPNTPVAANLQNPDPRVVAFFQPLRLHEPVNSASSSAGALQSQIRAALTVQNRADADSISSREAPGVGDPESSAASSEAANGNGNGVVHHEVTWLEPEDSEEEDPDEAVSPHLRRFLLDGTDE</sequence>
<keyword evidence="3" id="KW-1185">Reference proteome</keyword>
<feature type="region of interest" description="Disordered" evidence="1">
    <location>
        <begin position="1"/>
        <end position="63"/>
    </location>
</feature>
<dbReference type="EMBL" id="JAPWDS010000002">
    <property type="protein sequence ID" value="KAJ5512212.1"/>
    <property type="molecule type" value="Genomic_DNA"/>
</dbReference>
<gene>
    <name evidence="2" type="ORF">N7463_001764</name>
</gene>
<feature type="compositionally biased region" description="Polar residues" evidence="1">
    <location>
        <begin position="179"/>
        <end position="208"/>
    </location>
</feature>
<feature type="region of interest" description="Disordered" evidence="1">
    <location>
        <begin position="426"/>
        <end position="469"/>
    </location>
</feature>
<feature type="compositionally biased region" description="Acidic residues" evidence="1">
    <location>
        <begin position="613"/>
        <end position="624"/>
    </location>
</feature>
<feature type="region of interest" description="Disordered" evidence="1">
    <location>
        <begin position="179"/>
        <end position="293"/>
    </location>
</feature>
<evidence type="ECO:0000256" key="1">
    <source>
        <dbReference type="SAM" id="MobiDB-lite"/>
    </source>
</evidence>
<feature type="compositionally biased region" description="Polar residues" evidence="1">
    <location>
        <begin position="426"/>
        <end position="442"/>
    </location>
</feature>
<dbReference type="OrthoDB" id="4349893at2759"/>
<evidence type="ECO:0000313" key="3">
    <source>
        <dbReference type="Proteomes" id="UP001149954"/>
    </source>
</evidence>
<reference evidence="2" key="2">
    <citation type="journal article" date="2023" name="IMA Fungus">
        <title>Comparative genomic study of the Penicillium genus elucidates a diverse pangenome and 15 lateral gene transfer events.</title>
        <authorList>
            <person name="Petersen C."/>
            <person name="Sorensen T."/>
            <person name="Nielsen M.R."/>
            <person name="Sondergaard T.E."/>
            <person name="Sorensen J.L."/>
            <person name="Fitzpatrick D.A."/>
            <person name="Frisvad J.C."/>
            <person name="Nielsen K.L."/>
        </authorList>
    </citation>
    <scope>NUCLEOTIDE SEQUENCE</scope>
    <source>
        <strain evidence="2">IBT 29495</strain>
    </source>
</reference>
<feature type="region of interest" description="Disordered" evidence="1">
    <location>
        <begin position="572"/>
        <end position="640"/>
    </location>
</feature>
<feature type="compositionally biased region" description="Polar residues" evidence="1">
    <location>
        <begin position="275"/>
        <end position="284"/>
    </location>
</feature>
<dbReference type="Proteomes" id="UP001149954">
    <property type="component" value="Unassembled WGS sequence"/>
</dbReference>
<name>A0A9W9XXY7_9EURO</name>
<comment type="caution">
    <text evidence="2">The sequence shown here is derived from an EMBL/GenBank/DDBJ whole genome shotgun (WGS) entry which is preliminary data.</text>
</comment>
<feature type="compositionally biased region" description="Low complexity" evidence="1">
    <location>
        <begin position="588"/>
        <end position="599"/>
    </location>
</feature>
<accession>A0A9W9XXY7</accession>